<keyword evidence="7" id="KW-0406">Ion transport</keyword>
<feature type="transmembrane region" description="Helical" evidence="9">
    <location>
        <begin position="185"/>
        <end position="204"/>
    </location>
</feature>
<dbReference type="GO" id="GO:0008324">
    <property type="term" value="F:monoatomic cation transmembrane transporter activity"/>
    <property type="evidence" value="ECO:0007669"/>
    <property type="project" value="InterPro"/>
</dbReference>
<dbReference type="Proteomes" id="UP000515913">
    <property type="component" value="Chromosome"/>
</dbReference>
<dbReference type="GO" id="GO:0015297">
    <property type="term" value="F:antiporter activity"/>
    <property type="evidence" value="ECO:0007669"/>
    <property type="project" value="UniProtKB-KW"/>
</dbReference>
<dbReference type="InterPro" id="IPR006037">
    <property type="entry name" value="RCK_C"/>
</dbReference>
<feature type="transmembrane region" description="Helical" evidence="9">
    <location>
        <begin position="85"/>
        <end position="108"/>
    </location>
</feature>
<gene>
    <name evidence="11" type="ORF">H9Q81_06030</name>
</gene>
<feature type="transmembrane region" description="Helical" evidence="9">
    <location>
        <begin position="114"/>
        <end position="137"/>
    </location>
</feature>
<dbReference type="SUPFAM" id="SSF116726">
    <property type="entry name" value="TrkA C-terminal domain-like"/>
    <property type="match status" value="1"/>
</dbReference>
<sequence length="464" mass="51459">MEYKILTCGVLLIISLLSIRLSKKVKVPLLIMFLFIGMLAGSEGIGGIYFDDAAITQNIGNFALIFILFSGALETKKEDVKAALYPSGILATAGVFLTAVFAGLFTYFLTNFTLVEAFLFGAIVSSTDAAAVISMLGDSNLKKRIKSVIEIESGSNDPMAYALILFIMSMVKADGMTIIGGIIFLIRQLVVGAAFGFLFGKLTLPIGKLLKIEREEFLTIHMIAMLFICFSVTNILKGNGFLAIYLMGILVGNQRFGFRLNTLRNLRVISWLMQISMFIILGLLVFPSQLIKFMLVGSVLAILITLVSRMAVVYILLSKFRYTNKEKFFMGWAGLKGAVPIIFSTMAITEGIENSQTMFNLVFYIVVFSVLIQGMTLKPLAKFLKLVDKKEDNEATEIDLEELEELSIKKLYIEKNSEYVDKSIKDISFPKSMHIISIRRENMDIIPNGDVILRAGDKLLMAGL</sequence>
<dbReference type="GO" id="GO:0005886">
    <property type="term" value="C:plasma membrane"/>
    <property type="evidence" value="ECO:0007669"/>
    <property type="project" value="UniProtKB-SubCell"/>
</dbReference>
<name>A0A7G9GUR4_9FUSO</name>
<dbReference type="GO" id="GO:1902600">
    <property type="term" value="P:proton transmembrane transport"/>
    <property type="evidence" value="ECO:0007669"/>
    <property type="project" value="InterPro"/>
</dbReference>
<evidence type="ECO:0000256" key="8">
    <source>
        <dbReference type="ARBA" id="ARBA00023136"/>
    </source>
</evidence>
<evidence type="ECO:0000256" key="4">
    <source>
        <dbReference type="ARBA" id="ARBA00022475"/>
    </source>
</evidence>
<evidence type="ECO:0000256" key="2">
    <source>
        <dbReference type="ARBA" id="ARBA00022448"/>
    </source>
</evidence>
<feature type="transmembrane region" description="Helical" evidence="9">
    <location>
        <begin position="29"/>
        <end position="49"/>
    </location>
</feature>
<reference evidence="11 12" key="1">
    <citation type="submission" date="2020-08" db="EMBL/GenBank/DDBJ databases">
        <authorList>
            <person name="Liu C."/>
            <person name="Sun Q."/>
        </authorList>
    </citation>
    <scope>NUCLEOTIDE SEQUENCE [LARGE SCALE GENOMIC DNA]</scope>
    <source>
        <strain evidence="11 12">NSJ-57</strain>
    </source>
</reference>
<feature type="transmembrane region" description="Helical" evidence="9">
    <location>
        <begin position="216"/>
        <end position="233"/>
    </location>
</feature>
<evidence type="ECO:0000259" key="10">
    <source>
        <dbReference type="PROSITE" id="PS51202"/>
    </source>
</evidence>
<dbReference type="Pfam" id="PF00999">
    <property type="entry name" value="Na_H_Exchanger"/>
    <property type="match status" value="1"/>
</dbReference>
<keyword evidence="3" id="KW-0050">Antiport</keyword>
<dbReference type="PANTHER" id="PTHR32507">
    <property type="entry name" value="NA(+)/H(+) ANTIPORTER 1"/>
    <property type="match status" value="1"/>
</dbReference>
<feature type="transmembrane region" description="Helical" evidence="9">
    <location>
        <begin position="361"/>
        <end position="381"/>
    </location>
</feature>
<keyword evidence="8 9" id="KW-0472">Membrane</keyword>
<keyword evidence="6 9" id="KW-1133">Transmembrane helix</keyword>
<dbReference type="KEGG" id="fho:H9Q81_06030"/>
<dbReference type="PANTHER" id="PTHR32507:SF7">
    <property type="entry name" value="K(+)_H(+) ANTIPORTER NHAP2"/>
    <property type="match status" value="1"/>
</dbReference>
<proteinExistence type="predicted"/>
<dbReference type="GO" id="GO:0006813">
    <property type="term" value="P:potassium ion transport"/>
    <property type="evidence" value="ECO:0007669"/>
    <property type="project" value="InterPro"/>
</dbReference>
<feature type="transmembrane region" description="Helical" evidence="9">
    <location>
        <begin position="329"/>
        <end position="349"/>
    </location>
</feature>
<feature type="transmembrane region" description="Helical" evidence="9">
    <location>
        <begin position="293"/>
        <end position="317"/>
    </location>
</feature>
<accession>A0A7G9GUR4</accession>
<comment type="subcellular location">
    <subcellularLocation>
        <location evidence="1">Cell membrane</location>
        <topology evidence="1">Multi-pass membrane protein</topology>
    </subcellularLocation>
</comment>
<protein>
    <submittedName>
        <fullName evidence="11">Potassium/proton antiporter</fullName>
    </submittedName>
</protein>
<feature type="domain" description="RCK C-terminal" evidence="10">
    <location>
        <begin position="395"/>
        <end position="464"/>
    </location>
</feature>
<dbReference type="Gene3D" id="3.30.70.1450">
    <property type="entry name" value="Regulator of K+ conductance, C-terminal domain"/>
    <property type="match status" value="1"/>
</dbReference>
<organism evidence="11 12">
    <name type="scientific">Fusobacterium hominis</name>
    <dbReference type="NCBI Taxonomy" id="2764326"/>
    <lineage>
        <taxon>Bacteria</taxon>
        <taxon>Fusobacteriati</taxon>
        <taxon>Fusobacteriota</taxon>
        <taxon>Fusobacteriia</taxon>
        <taxon>Fusobacteriales</taxon>
        <taxon>Fusobacteriaceae</taxon>
        <taxon>Fusobacterium</taxon>
    </lineage>
</organism>
<dbReference type="PROSITE" id="PS51202">
    <property type="entry name" value="RCK_C"/>
    <property type="match status" value="1"/>
</dbReference>
<evidence type="ECO:0000256" key="6">
    <source>
        <dbReference type="ARBA" id="ARBA00022989"/>
    </source>
</evidence>
<evidence type="ECO:0000313" key="12">
    <source>
        <dbReference type="Proteomes" id="UP000515913"/>
    </source>
</evidence>
<dbReference type="Gene3D" id="1.20.1530.20">
    <property type="match status" value="1"/>
</dbReference>
<dbReference type="EMBL" id="CP060637">
    <property type="protein sequence ID" value="QNM14546.1"/>
    <property type="molecule type" value="Genomic_DNA"/>
</dbReference>
<dbReference type="InterPro" id="IPR036721">
    <property type="entry name" value="RCK_C_sf"/>
</dbReference>
<dbReference type="InterPro" id="IPR038770">
    <property type="entry name" value="Na+/solute_symporter_sf"/>
</dbReference>
<keyword evidence="5 9" id="KW-0812">Transmembrane</keyword>
<evidence type="ECO:0000256" key="3">
    <source>
        <dbReference type="ARBA" id="ARBA00022449"/>
    </source>
</evidence>
<dbReference type="Pfam" id="PF02080">
    <property type="entry name" value="TrkA_C"/>
    <property type="match status" value="1"/>
</dbReference>
<evidence type="ECO:0000256" key="1">
    <source>
        <dbReference type="ARBA" id="ARBA00004651"/>
    </source>
</evidence>
<feature type="transmembrane region" description="Helical" evidence="9">
    <location>
        <begin position="268"/>
        <end position="287"/>
    </location>
</feature>
<evidence type="ECO:0000313" key="11">
    <source>
        <dbReference type="EMBL" id="QNM14546.1"/>
    </source>
</evidence>
<evidence type="ECO:0000256" key="7">
    <source>
        <dbReference type="ARBA" id="ARBA00023065"/>
    </source>
</evidence>
<dbReference type="AlphaFoldDB" id="A0A7G9GUR4"/>
<evidence type="ECO:0000256" key="9">
    <source>
        <dbReference type="SAM" id="Phobius"/>
    </source>
</evidence>
<dbReference type="NCBIfam" id="NF003715">
    <property type="entry name" value="PRK05326.1-2"/>
    <property type="match status" value="1"/>
</dbReference>
<keyword evidence="12" id="KW-1185">Reference proteome</keyword>
<dbReference type="NCBIfam" id="NF003716">
    <property type="entry name" value="PRK05326.1-3"/>
    <property type="match status" value="1"/>
</dbReference>
<feature type="transmembrane region" description="Helical" evidence="9">
    <location>
        <begin position="6"/>
        <end position="22"/>
    </location>
</feature>
<dbReference type="InterPro" id="IPR006153">
    <property type="entry name" value="Cation/H_exchanger_TM"/>
</dbReference>
<evidence type="ECO:0000256" key="5">
    <source>
        <dbReference type="ARBA" id="ARBA00022692"/>
    </source>
</evidence>
<keyword evidence="4" id="KW-1003">Cell membrane</keyword>
<feature type="transmembrane region" description="Helical" evidence="9">
    <location>
        <begin position="55"/>
        <end position="73"/>
    </location>
</feature>
<keyword evidence="2" id="KW-0813">Transport</keyword>
<dbReference type="RefSeq" id="WP_187422644.1">
    <property type="nucleotide sequence ID" value="NZ_CP060637.1"/>
</dbReference>